<dbReference type="GO" id="GO:0005524">
    <property type="term" value="F:ATP binding"/>
    <property type="evidence" value="ECO:0007669"/>
    <property type="project" value="UniProtKB-KW"/>
</dbReference>
<dbReference type="AlphaFoldDB" id="A0A8T0KSQ7"/>
<evidence type="ECO:0000313" key="10">
    <source>
        <dbReference type="EMBL" id="KAG2402744.1"/>
    </source>
</evidence>
<dbReference type="GO" id="GO:0007015">
    <property type="term" value="P:actin filament organization"/>
    <property type="evidence" value="ECO:0007669"/>
    <property type="project" value="TreeGrafter"/>
</dbReference>
<evidence type="ECO:0000256" key="1">
    <source>
        <dbReference type="ARBA" id="ARBA00022741"/>
    </source>
</evidence>
<keyword evidence="5" id="KW-0505">Motor protein</keyword>
<dbReference type="PANTHER" id="PTHR13140:SF766">
    <property type="entry name" value="MYOSIN MOTOR DOMAIN PROTEIN AND DIL DOMAIN PROTEIN"/>
    <property type="match status" value="1"/>
</dbReference>
<evidence type="ECO:0000256" key="2">
    <source>
        <dbReference type="ARBA" id="ARBA00022840"/>
    </source>
</evidence>
<reference evidence="10 11" key="1">
    <citation type="submission" date="2020-05" db="EMBL/GenBank/DDBJ databases">
        <title>Vigna angularis (adzuki bean) Var. LongXiaoDou No. 4 denovo assembly.</title>
        <authorList>
            <person name="Xiang H."/>
        </authorList>
    </citation>
    <scope>NUCLEOTIDE SEQUENCE [LARGE SCALE GENOMIC DNA]</scope>
    <source>
        <tissue evidence="10">Leaf</tissue>
    </source>
</reference>
<evidence type="ECO:0000256" key="7">
    <source>
        <dbReference type="PROSITE-ProRule" id="PRU00782"/>
    </source>
</evidence>
<organism evidence="10 11">
    <name type="scientific">Phaseolus angularis</name>
    <name type="common">Azuki bean</name>
    <name type="synonym">Vigna angularis</name>
    <dbReference type="NCBI Taxonomy" id="3914"/>
    <lineage>
        <taxon>Eukaryota</taxon>
        <taxon>Viridiplantae</taxon>
        <taxon>Streptophyta</taxon>
        <taxon>Embryophyta</taxon>
        <taxon>Tracheophyta</taxon>
        <taxon>Spermatophyta</taxon>
        <taxon>Magnoliopsida</taxon>
        <taxon>eudicotyledons</taxon>
        <taxon>Gunneridae</taxon>
        <taxon>Pentapetalae</taxon>
        <taxon>rosids</taxon>
        <taxon>fabids</taxon>
        <taxon>Fabales</taxon>
        <taxon>Fabaceae</taxon>
        <taxon>Papilionoideae</taxon>
        <taxon>50 kb inversion clade</taxon>
        <taxon>NPAAA clade</taxon>
        <taxon>indigoferoid/millettioid clade</taxon>
        <taxon>Phaseoleae</taxon>
        <taxon>Vigna</taxon>
    </lineage>
</organism>
<dbReference type="Gene3D" id="3.40.850.10">
    <property type="entry name" value="Kinesin motor domain"/>
    <property type="match status" value="1"/>
</dbReference>
<dbReference type="EMBL" id="JABFOF010000003">
    <property type="protein sequence ID" value="KAG2402744.1"/>
    <property type="molecule type" value="Genomic_DNA"/>
</dbReference>
<dbReference type="InterPro" id="IPR027417">
    <property type="entry name" value="P-loop_NTPase"/>
</dbReference>
<keyword evidence="1" id="KW-0547">Nucleotide-binding</keyword>
<dbReference type="PROSITE" id="PS51456">
    <property type="entry name" value="MYOSIN_MOTOR"/>
    <property type="match status" value="1"/>
</dbReference>
<protein>
    <submittedName>
        <fullName evidence="10">Myosin-16 protein</fullName>
    </submittedName>
</protein>
<evidence type="ECO:0000259" key="8">
    <source>
        <dbReference type="PROSITE" id="PS51456"/>
    </source>
</evidence>
<dbReference type="GO" id="GO:0000146">
    <property type="term" value="F:microfilament motor activity"/>
    <property type="evidence" value="ECO:0007669"/>
    <property type="project" value="TreeGrafter"/>
</dbReference>
<proteinExistence type="inferred from homology"/>
<dbReference type="PROSITE" id="PS51844">
    <property type="entry name" value="SH3_LIKE"/>
    <property type="match status" value="1"/>
</dbReference>
<dbReference type="Pfam" id="PF00063">
    <property type="entry name" value="Myosin_head"/>
    <property type="match status" value="1"/>
</dbReference>
<dbReference type="Pfam" id="PF02736">
    <property type="entry name" value="Myosin_N"/>
    <property type="match status" value="1"/>
</dbReference>
<dbReference type="GO" id="GO:0009860">
    <property type="term" value="P:pollen tube growth"/>
    <property type="evidence" value="ECO:0007669"/>
    <property type="project" value="TreeGrafter"/>
</dbReference>
<dbReference type="GO" id="GO:0051015">
    <property type="term" value="F:actin filament binding"/>
    <property type="evidence" value="ECO:0007669"/>
    <property type="project" value="TreeGrafter"/>
</dbReference>
<comment type="caution">
    <text evidence="10">The sequence shown here is derived from an EMBL/GenBank/DDBJ whole genome shotgun (WGS) entry which is preliminary data.</text>
</comment>
<dbReference type="Gene3D" id="1.10.10.820">
    <property type="match status" value="1"/>
</dbReference>
<feature type="domain" description="Myosin motor" evidence="8">
    <location>
        <begin position="161"/>
        <end position="264"/>
    </location>
</feature>
<evidence type="ECO:0000256" key="5">
    <source>
        <dbReference type="ARBA" id="ARBA00023175"/>
    </source>
</evidence>
<dbReference type="GO" id="GO:0005737">
    <property type="term" value="C:cytoplasm"/>
    <property type="evidence" value="ECO:0007669"/>
    <property type="project" value="TreeGrafter"/>
</dbReference>
<dbReference type="Gene3D" id="1.20.120.720">
    <property type="entry name" value="Myosin VI head, motor domain, U50 subdomain"/>
    <property type="match status" value="1"/>
</dbReference>
<comment type="caution">
    <text evidence="7">Lacks conserved residue(s) required for the propagation of feature annotation.</text>
</comment>
<evidence type="ECO:0000256" key="4">
    <source>
        <dbReference type="ARBA" id="ARBA00023123"/>
    </source>
</evidence>
<keyword evidence="3" id="KW-0112">Calmodulin-binding</keyword>
<dbReference type="GO" id="GO:0005516">
    <property type="term" value="F:calmodulin binding"/>
    <property type="evidence" value="ECO:0007669"/>
    <property type="project" value="UniProtKB-KW"/>
</dbReference>
<comment type="similarity">
    <text evidence="7">Belongs to the TRAFAC class myosin-kinesin ATPase superfamily. Myosin family.</text>
</comment>
<keyword evidence="6 7" id="KW-0009">Actin-binding</keyword>
<evidence type="ECO:0000256" key="6">
    <source>
        <dbReference type="ARBA" id="ARBA00023203"/>
    </source>
</evidence>
<dbReference type="GO" id="GO:0016459">
    <property type="term" value="C:myosin complex"/>
    <property type="evidence" value="ECO:0007669"/>
    <property type="project" value="UniProtKB-KW"/>
</dbReference>
<keyword evidence="4 7" id="KW-0518">Myosin</keyword>
<name>A0A8T0KSQ7_PHAAN</name>
<accession>A0A8T0KSQ7</accession>
<evidence type="ECO:0000313" key="11">
    <source>
        <dbReference type="Proteomes" id="UP000743370"/>
    </source>
</evidence>
<dbReference type="Proteomes" id="UP000743370">
    <property type="component" value="Unassembled WGS sequence"/>
</dbReference>
<dbReference type="SUPFAM" id="SSF52540">
    <property type="entry name" value="P-loop containing nucleoside triphosphate hydrolases"/>
    <property type="match status" value="1"/>
</dbReference>
<evidence type="ECO:0000256" key="3">
    <source>
        <dbReference type="ARBA" id="ARBA00022860"/>
    </source>
</evidence>
<dbReference type="GO" id="GO:0016020">
    <property type="term" value="C:membrane"/>
    <property type="evidence" value="ECO:0007669"/>
    <property type="project" value="TreeGrafter"/>
</dbReference>
<feature type="domain" description="Myosin N-terminal SH3-like" evidence="9">
    <location>
        <begin position="82"/>
        <end position="131"/>
    </location>
</feature>
<keyword evidence="2" id="KW-0067">ATP-binding</keyword>
<sequence length="264" mass="29769">MAILQGLQTFLLSQTFITITFPFALGKLQSNYSLRFYSHSDLSCTFKTTAPSRSTLIHDFSSTPLENVRTCFSWPGIPENIVVGSHVWVGDPEVIWIAGQVLSINGEDAEIQISDERKVVSHLSKLYPKDIDAPADGVDDMTKLAYLHEPAVLHNLETRYAMNEIYEKEKYKLGDPKSFHYLNQSNCYELVGVNAAQEYLSTKRAMDIVGISQDEQDAIFRVVAGILHLGNINFSKSEETDFAVLEEEESKFHLQTTAELLMYC</sequence>
<evidence type="ECO:0000259" key="9">
    <source>
        <dbReference type="PROSITE" id="PS51844"/>
    </source>
</evidence>
<dbReference type="InterPro" id="IPR036961">
    <property type="entry name" value="Kinesin_motor_dom_sf"/>
</dbReference>
<dbReference type="PANTHER" id="PTHR13140">
    <property type="entry name" value="MYOSIN"/>
    <property type="match status" value="1"/>
</dbReference>
<gene>
    <name evidence="10" type="ORF">HKW66_Vig0249630</name>
</gene>
<dbReference type="InterPro" id="IPR001609">
    <property type="entry name" value="Myosin_head_motor_dom-like"/>
</dbReference>
<dbReference type="InterPro" id="IPR004009">
    <property type="entry name" value="SH3_Myosin"/>
</dbReference>